<dbReference type="Proteomes" id="UP000814140">
    <property type="component" value="Unassembled WGS sequence"/>
</dbReference>
<reference evidence="1" key="1">
    <citation type="submission" date="2021-03" db="EMBL/GenBank/DDBJ databases">
        <authorList>
            <consortium name="DOE Joint Genome Institute"/>
            <person name="Ahrendt S."/>
            <person name="Looney B.P."/>
            <person name="Miyauchi S."/>
            <person name="Morin E."/>
            <person name="Drula E."/>
            <person name="Courty P.E."/>
            <person name="Chicoki N."/>
            <person name="Fauchery L."/>
            <person name="Kohler A."/>
            <person name="Kuo A."/>
            <person name="Labutti K."/>
            <person name="Pangilinan J."/>
            <person name="Lipzen A."/>
            <person name="Riley R."/>
            <person name="Andreopoulos W."/>
            <person name="He G."/>
            <person name="Johnson J."/>
            <person name="Barry K.W."/>
            <person name="Grigoriev I.V."/>
            <person name="Nagy L."/>
            <person name="Hibbett D."/>
            <person name="Henrissat B."/>
            <person name="Matheny P.B."/>
            <person name="Labbe J."/>
            <person name="Martin F."/>
        </authorList>
    </citation>
    <scope>NUCLEOTIDE SEQUENCE</scope>
    <source>
        <strain evidence="1">HHB10654</strain>
    </source>
</reference>
<evidence type="ECO:0000313" key="2">
    <source>
        <dbReference type="Proteomes" id="UP000814140"/>
    </source>
</evidence>
<gene>
    <name evidence="1" type="ORF">BV25DRAFT_1828209</name>
</gene>
<accession>A0ACB8SUJ0</accession>
<protein>
    <submittedName>
        <fullName evidence="1">Uncharacterized protein</fullName>
    </submittedName>
</protein>
<reference evidence="1" key="2">
    <citation type="journal article" date="2022" name="New Phytol.">
        <title>Evolutionary transition to the ectomycorrhizal habit in the genomes of a hyperdiverse lineage of mushroom-forming fungi.</title>
        <authorList>
            <person name="Looney B."/>
            <person name="Miyauchi S."/>
            <person name="Morin E."/>
            <person name="Drula E."/>
            <person name="Courty P.E."/>
            <person name="Kohler A."/>
            <person name="Kuo A."/>
            <person name="LaButti K."/>
            <person name="Pangilinan J."/>
            <person name="Lipzen A."/>
            <person name="Riley R."/>
            <person name="Andreopoulos W."/>
            <person name="He G."/>
            <person name="Johnson J."/>
            <person name="Nolan M."/>
            <person name="Tritt A."/>
            <person name="Barry K.W."/>
            <person name="Grigoriev I.V."/>
            <person name="Nagy L.G."/>
            <person name="Hibbett D."/>
            <person name="Henrissat B."/>
            <person name="Matheny P.B."/>
            <person name="Labbe J."/>
            <person name="Martin F.M."/>
        </authorList>
    </citation>
    <scope>NUCLEOTIDE SEQUENCE</scope>
    <source>
        <strain evidence="1">HHB10654</strain>
    </source>
</reference>
<comment type="caution">
    <text evidence="1">The sequence shown here is derived from an EMBL/GenBank/DDBJ whole genome shotgun (WGS) entry which is preliminary data.</text>
</comment>
<name>A0ACB8SUJ0_9AGAM</name>
<dbReference type="EMBL" id="MU277221">
    <property type="protein sequence ID" value="KAI0060110.1"/>
    <property type="molecule type" value="Genomic_DNA"/>
</dbReference>
<proteinExistence type="predicted"/>
<organism evidence="1 2">
    <name type="scientific">Artomyces pyxidatus</name>
    <dbReference type="NCBI Taxonomy" id="48021"/>
    <lineage>
        <taxon>Eukaryota</taxon>
        <taxon>Fungi</taxon>
        <taxon>Dikarya</taxon>
        <taxon>Basidiomycota</taxon>
        <taxon>Agaricomycotina</taxon>
        <taxon>Agaricomycetes</taxon>
        <taxon>Russulales</taxon>
        <taxon>Auriscalpiaceae</taxon>
        <taxon>Artomyces</taxon>
    </lineage>
</organism>
<keyword evidence="2" id="KW-1185">Reference proteome</keyword>
<evidence type="ECO:0000313" key="1">
    <source>
        <dbReference type="EMBL" id="KAI0060110.1"/>
    </source>
</evidence>
<sequence>MPWTVQAVHARQAAPPGAVRSAACRSSFFSRRIWRSLCPSSAPPQPPTPVHQSGKAYRTPHSSRTRRHGWRRTPTMNVEAQHTFLRRLHSDVPRRRSRDSPTVSDASIMPRCGDRAGRLPLTRRARDPAHPAKDGEYDAHILQYSRCRPAWVSVPPRRAIRSSQAPLIKGPRRLHVICRRLPHIRARLSLSLPPALMSSTRERSPIRVRRAAALGAYPRGPP</sequence>